<dbReference type="VEuPathDB" id="VectorBase:ISCI015214"/>
<dbReference type="InParanoid" id="B7QML7"/>
<accession>B7QML7</accession>
<evidence type="ECO:0000313" key="2">
    <source>
        <dbReference type="EnsemblMetazoa" id="ISCW015214-PA"/>
    </source>
</evidence>
<dbReference type="EnsemblMetazoa" id="ISCW015214-RA">
    <property type="protein sequence ID" value="ISCW015214-PA"/>
    <property type="gene ID" value="ISCW015214"/>
</dbReference>
<reference evidence="2" key="2">
    <citation type="submission" date="2020-05" db="UniProtKB">
        <authorList>
            <consortium name="EnsemblMetazoa"/>
        </authorList>
    </citation>
    <scope>IDENTIFICATION</scope>
    <source>
        <strain evidence="2">wikel</strain>
    </source>
</reference>
<reference evidence="1 3" key="1">
    <citation type="submission" date="2008-03" db="EMBL/GenBank/DDBJ databases">
        <title>Annotation of Ixodes scapularis.</title>
        <authorList>
            <consortium name="Ixodes scapularis Genome Project Consortium"/>
            <person name="Caler E."/>
            <person name="Hannick L.I."/>
            <person name="Bidwell S."/>
            <person name="Joardar V."/>
            <person name="Thiagarajan M."/>
            <person name="Amedeo P."/>
            <person name="Galinsky K.J."/>
            <person name="Schobel S."/>
            <person name="Inman J."/>
            <person name="Hostetler J."/>
            <person name="Miller J."/>
            <person name="Hammond M."/>
            <person name="Megy K."/>
            <person name="Lawson D."/>
            <person name="Kodira C."/>
            <person name="Sutton G."/>
            <person name="Meyer J."/>
            <person name="Hill C.A."/>
            <person name="Birren B."/>
            <person name="Nene V."/>
            <person name="Collins F."/>
            <person name="Alarcon-Chaidez F."/>
            <person name="Wikel S."/>
            <person name="Strausberg R."/>
        </authorList>
    </citation>
    <scope>NUCLEOTIDE SEQUENCE [LARGE SCALE GENOMIC DNA]</scope>
    <source>
        <strain evidence="3">Wikel</strain>
        <strain evidence="1">Wikel colony</strain>
    </source>
</reference>
<dbReference type="PaxDb" id="6945-B7QML7"/>
<dbReference type="VEuPathDB" id="VectorBase:ISCW015214"/>
<sequence>MLRCFRVGEICPCTLVFEIVILGTINLKSLKDIANYNEKSSDTRVEYAVPGSPLQFLQFTPKAHQQPARVLSPARVLTLSRADICLHVFLRLRSYSWLPQLGCSC</sequence>
<dbReference type="HOGENOM" id="CLU_2239548_0_0_1"/>
<dbReference type="AlphaFoldDB" id="B7QML7"/>
<proteinExistence type="predicted"/>
<organism>
    <name type="scientific">Ixodes scapularis</name>
    <name type="common">Black-legged tick</name>
    <name type="synonym">Deer tick</name>
    <dbReference type="NCBI Taxonomy" id="6945"/>
    <lineage>
        <taxon>Eukaryota</taxon>
        <taxon>Metazoa</taxon>
        <taxon>Ecdysozoa</taxon>
        <taxon>Arthropoda</taxon>
        <taxon>Chelicerata</taxon>
        <taxon>Arachnida</taxon>
        <taxon>Acari</taxon>
        <taxon>Parasitiformes</taxon>
        <taxon>Ixodida</taxon>
        <taxon>Ixodoidea</taxon>
        <taxon>Ixodidae</taxon>
        <taxon>Ixodinae</taxon>
        <taxon>Ixodes</taxon>
    </lineage>
</organism>
<name>B7QML7_IXOSC</name>
<gene>
    <name evidence="1" type="ORF">IscW_ISCW015214</name>
</gene>
<evidence type="ECO:0000313" key="1">
    <source>
        <dbReference type="EMBL" id="EEC20089.1"/>
    </source>
</evidence>
<dbReference type="Proteomes" id="UP000001555">
    <property type="component" value="Unassembled WGS sequence"/>
</dbReference>
<protein>
    <submittedName>
        <fullName evidence="1 2">Uncharacterized protein</fullName>
    </submittedName>
</protein>
<dbReference type="EMBL" id="ABJB011091827">
    <property type="status" value="NOT_ANNOTATED_CDS"/>
    <property type="molecule type" value="Genomic_DNA"/>
</dbReference>
<dbReference type="EMBL" id="DS972203">
    <property type="protein sequence ID" value="EEC20089.1"/>
    <property type="molecule type" value="Genomic_DNA"/>
</dbReference>
<keyword evidence="3" id="KW-1185">Reference proteome</keyword>
<evidence type="ECO:0000313" key="3">
    <source>
        <dbReference type="Proteomes" id="UP000001555"/>
    </source>
</evidence>